<dbReference type="Proteomes" id="UP000198415">
    <property type="component" value="Unassembled WGS sequence"/>
</dbReference>
<dbReference type="InterPro" id="IPR047789">
    <property type="entry name" value="CU044_5270-like"/>
</dbReference>
<gene>
    <name evidence="3" type="ORF">SAMN06264365_11756</name>
</gene>
<dbReference type="NCBIfam" id="NF038083">
    <property type="entry name" value="CU044_5270_fam"/>
    <property type="match status" value="1"/>
</dbReference>
<organism evidence="3 4">
    <name type="scientific">Actinoplanes regularis</name>
    <dbReference type="NCBI Taxonomy" id="52697"/>
    <lineage>
        <taxon>Bacteria</taxon>
        <taxon>Bacillati</taxon>
        <taxon>Actinomycetota</taxon>
        <taxon>Actinomycetes</taxon>
        <taxon>Micromonosporales</taxon>
        <taxon>Micromonosporaceae</taxon>
        <taxon>Actinoplanes</taxon>
    </lineage>
</organism>
<feature type="region of interest" description="Disordered" evidence="1">
    <location>
        <begin position="1"/>
        <end position="30"/>
    </location>
</feature>
<evidence type="ECO:0008006" key="5">
    <source>
        <dbReference type="Google" id="ProtNLM"/>
    </source>
</evidence>
<keyword evidence="2" id="KW-1133">Transmembrane helix</keyword>
<proteinExistence type="predicted"/>
<protein>
    <recommendedName>
        <fullName evidence="5">CU044_5270 family protein</fullName>
    </recommendedName>
</protein>
<keyword evidence="2" id="KW-0472">Membrane</keyword>
<sequence length="323" mass="34666">MSKHRDTMQALAKARPSRLEPDGPLPDPAALTAYPREVARMARAPRPGRRLALVGGGVAVVAAVATVLSLRTGVPAPNATASSSVSATTAPTVVPTTAAGLLLVAAERYDAEPVRDGRYWVVRFQHGEQAKPTIVDEQWLALRDGDPSVAYFKVGSRDWRARPMEGHSAANNFLLAGQTRPPAELAALPSDPDRLKARLLSWYSDEVSNEGRDQYLFYCGVAITLNLPVPAPVRAAAYRMLAKLPGITALGRVTDALGRDGMAVGYSRRGDSGNVSQQRLIVDPATGYALAQESWTKGERGRYTAVLKSQWSDESLPDAADLK</sequence>
<evidence type="ECO:0000313" key="4">
    <source>
        <dbReference type="Proteomes" id="UP000198415"/>
    </source>
</evidence>
<name>A0A239F578_9ACTN</name>
<keyword evidence="2" id="KW-0812">Transmembrane</keyword>
<accession>A0A239F578</accession>
<evidence type="ECO:0000313" key="3">
    <source>
        <dbReference type="EMBL" id="SNS51264.1"/>
    </source>
</evidence>
<dbReference type="OrthoDB" id="3467914at2"/>
<dbReference type="EMBL" id="FZNR01000017">
    <property type="protein sequence ID" value="SNS51264.1"/>
    <property type="molecule type" value="Genomic_DNA"/>
</dbReference>
<keyword evidence="4" id="KW-1185">Reference proteome</keyword>
<feature type="transmembrane region" description="Helical" evidence="2">
    <location>
        <begin position="51"/>
        <end position="70"/>
    </location>
</feature>
<evidence type="ECO:0000256" key="1">
    <source>
        <dbReference type="SAM" id="MobiDB-lite"/>
    </source>
</evidence>
<evidence type="ECO:0000256" key="2">
    <source>
        <dbReference type="SAM" id="Phobius"/>
    </source>
</evidence>
<reference evidence="3 4" key="1">
    <citation type="submission" date="2017-06" db="EMBL/GenBank/DDBJ databases">
        <authorList>
            <person name="Kim H.J."/>
            <person name="Triplett B.A."/>
        </authorList>
    </citation>
    <scope>NUCLEOTIDE SEQUENCE [LARGE SCALE GENOMIC DNA]</scope>
    <source>
        <strain evidence="3 4">DSM 43151</strain>
    </source>
</reference>
<dbReference type="RefSeq" id="WP_089297153.1">
    <property type="nucleotide sequence ID" value="NZ_BOMU01000082.1"/>
</dbReference>
<dbReference type="AlphaFoldDB" id="A0A239F578"/>